<keyword evidence="6 9" id="KW-0418">Kinase</keyword>
<dbReference type="GO" id="GO:0004385">
    <property type="term" value="F:GMP kinase activity"/>
    <property type="evidence" value="ECO:0007669"/>
    <property type="project" value="UniProtKB-UniRule"/>
</dbReference>
<comment type="similarity">
    <text evidence="1 9">Belongs to the guanylate kinase family.</text>
</comment>
<keyword evidence="4 9" id="KW-0808">Transferase</keyword>
<dbReference type="InterPro" id="IPR017665">
    <property type="entry name" value="Guanylate_kinase"/>
</dbReference>
<comment type="catalytic activity">
    <reaction evidence="9">
        <text>GMP + ATP = GDP + ADP</text>
        <dbReference type="Rhea" id="RHEA:20780"/>
        <dbReference type="ChEBI" id="CHEBI:30616"/>
        <dbReference type="ChEBI" id="CHEBI:58115"/>
        <dbReference type="ChEBI" id="CHEBI:58189"/>
        <dbReference type="ChEBI" id="CHEBI:456216"/>
        <dbReference type="EC" id="2.7.4.8"/>
    </reaction>
</comment>
<feature type="binding site" evidence="9">
    <location>
        <begin position="11"/>
        <end position="18"/>
    </location>
    <ligand>
        <name>ATP</name>
        <dbReference type="ChEBI" id="CHEBI:30616"/>
    </ligand>
</feature>
<evidence type="ECO:0000256" key="1">
    <source>
        <dbReference type="ARBA" id="ARBA00005790"/>
    </source>
</evidence>
<evidence type="ECO:0000256" key="5">
    <source>
        <dbReference type="ARBA" id="ARBA00022741"/>
    </source>
</evidence>
<sequence length="204" mass="22677">MSKGKLFVVAGPSGAGKATLVHALLAADAKVQLSVSFTSRAPREGEQDGRDYHFVSREDFLARVNRGEFLEHAEVHGNLYGTSQKWITDSMASGLDILLEIDVQGAQQVRRLFKEAVGIFILPPSGDILEQRLRNRGTESEDAIVRRLANAREEISRVEEFDYVIVNEHIDQAVRDIIGIVRAERCRLAAQSERHQALITSLKG</sequence>
<evidence type="ECO:0000313" key="11">
    <source>
        <dbReference type="EMBL" id="QDQ26554.1"/>
    </source>
</evidence>
<evidence type="ECO:0000256" key="3">
    <source>
        <dbReference type="ARBA" id="ARBA00016296"/>
    </source>
</evidence>
<dbReference type="Gene3D" id="3.40.50.300">
    <property type="entry name" value="P-loop containing nucleotide triphosphate hydrolases"/>
    <property type="match status" value="1"/>
</dbReference>
<dbReference type="InterPro" id="IPR027417">
    <property type="entry name" value="P-loop_NTPase"/>
</dbReference>
<keyword evidence="12" id="KW-1185">Reference proteome</keyword>
<proteinExistence type="inferred from homology"/>
<dbReference type="HAMAP" id="MF_00328">
    <property type="entry name" value="Guanylate_kinase"/>
    <property type="match status" value="1"/>
</dbReference>
<keyword evidence="7 9" id="KW-0067">ATP-binding</keyword>
<evidence type="ECO:0000256" key="2">
    <source>
        <dbReference type="ARBA" id="ARBA00012961"/>
    </source>
</evidence>
<dbReference type="FunFam" id="3.30.63.10:FF:000002">
    <property type="entry name" value="Guanylate kinase 1"/>
    <property type="match status" value="1"/>
</dbReference>
<dbReference type="KEGG" id="cari:FNU76_09320"/>
<dbReference type="CDD" id="cd00071">
    <property type="entry name" value="GMPK"/>
    <property type="match status" value="1"/>
</dbReference>
<dbReference type="GO" id="GO:0005829">
    <property type="term" value="C:cytosol"/>
    <property type="evidence" value="ECO:0007669"/>
    <property type="project" value="TreeGrafter"/>
</dbReference>
<evidence type="ECO:0000256" key="6">
    <source>
        <dbReference type="ARBA" id="ARBA00022777"/>
    </source>
</evidence>
<evidence type="ECO:0000256" key="9">
    <source>
        <dbReference type="HAMAP-Rule" id="MF_00328"/>
    </source>
</evidence>
<dbReference type="PANTHER" id="PTHR23117">
    <property type="entry name" value="GUANYLATE KINASE-RELATED"/>
    <property type="match status" value="1"/>
</dbReference>
<comment type="subcellular location">
    <subcellularLocation>
        <location evidence="9">Cytoplasm</location>
    </subcellularLocation>
</comment>
<protein>
    <recommendedName>
        <fullName evidence="3 9">Guanylate kinase</fullName>
        <ecNumber evidence="2 9">2.7.4.8</ecNumber>
    </recommendedName>
    <alternativeName>
        <fullName evidence="8 9">GMP kinase</fullName>
    </alternativeName>
</protein>
<evidence type="ECO:0000256" key="8">
    <source>
        <dbReference type="ARBA" id="ARBA00030128"/>
    </source>
</evidence>
<dbReference type="SUPFAM" id="SSF52540">
    <property type="entry name" value="P-loop containing nucleoside triphosphate hydrolases"/>
    <property type="match status" value="1"/>
</dbReference>
<gene>
    <name evidence="9" type="primary">gmk</name>
    <name evidence="11" type="ORF">FNU76_09320</name>
</gene>
<reference evidence="12" key="1">
    <citation type="submission" date="2019-07" db="EMBL/GenBank/DDBJ databases">
        <title>Chitinimonas sp. nov., isolated from Ny-Alesund, arctica soil.</title>
        <authorList>
            <person name="Xu Q."/>
            <person name="Peng F."/>
        </authorList>
    </citation>
    <scope>NUCLEOTIDE SEQUENCE [LARGE SCALE GENOMIC DNA]</scope>
    <source>
        <strain evidence="12">R3-44</strain>
    </source>
</reference>
<dbReference type="Pfam" id="PF00625">
    <property type="entry name" value="Guanylate_kin"/>
    <property type="match status" value="1"/>
</dbReference>
<dbReference type="SMART" id="SM00072">
    <property type="entry name" value="GuKc"/>
    <property type="match status" value="1"/>
</dbReference>
<organism evidence="11 12">
    <name type="scientific">Chitinimonas arctica</name>
    <dbReference type="NCBI Taxonomy" id="2594795"/>
    <lineage>
        <taxon>Bacteria</taxon>
        <taxon>Pseudomonadati</taxon>
        <taxon>Pseudomonadota</taxon>
        <taxon>Betaproteobacteria</taxon>
        <taxon>Neisseriales</taxon>
        <taxon>Chitinibacteraceae</taxon>
        <taxon>Chitinimonas</taxon>
    </lineage>
</organism>
<dbReference type="PROSITE" id="PS50052">
    <property type="entry name" value="GUANYLATE_KINASE_2"/>
    <property type="match status" value="1"/>
</dbReference>
<dbReference type="Proteomes" id="UP000317550">
    <property type="component" value="Chromosome"/>
</dbReference>
<keyword evidence="5 9" id="KW-0547">Nucleotide-binding</keyword>
<evidence type="ECO:0000256" key="4">
    <source>
        <dbReference type="ARBA" id="ARBA00022679"/>
    </source>
</evidence>
<evidence type="ECO:0000313" key="12">
    <source>
        <dbReference type="Proteomes" id="UP000317550"/>
    </source>
</evidence>
<dbReference type="AlphaFoldDB" id="A0A516SEG3"/>
<dbReference type="PANTHER" id="PTHR23117:SF13">
    <property type="entry name" value="GUANYLATE KINASE"/>
    <property type="match status" value="1"/>
</dbReference>
<dbReference type="PROSITE" id="PS00856">
    <property type="entry name" value="GUANYLATE_KINASE_1"/>
    <property type="match status" value="1"/>
</dbReference>
<dbReference type="InterPro" id="IPR020590">
    <property type="entry name" value="Guanylate_kinase_CS"/>
</dbReference>
<dbReference type="NCBIfam" id="TIGR03263">
    <property type="entry name" value="guanyl_kin"/>
    <property type="match status" value="1"/>
</dbReference>
<dbReference type="Gene3D" id="3.30.63.10">
    <property type="entry name" value="Guanylate Kinase phosphate binding domain"/>
    <property type="match status" value="1"/>
</dbReference>
<accession>A0A516SEG3</accession>
<dbReference type="InterPro" id="IPR008145">
    <property type="entry name" value="GK/Ca_channel_bsu"/>
</dbReference>
<keyword evidence="9" id="KW-0963">Cytoplasm</keyword>
<dbReference type="EC" id="2.7.4.8" evidence="2 9"/>
<comment type="function">
    <text evidence="9">Essential for recycling GMP and indirectly, cGMP.</text>
</comment>
<dbReference type="InterPro" id="IPR008144">
    <property type="entry name" value="Guanylate_kin-like_dom"/>
</dbReference>
<dbReference type="RefSeq" id="WP_144277948.1">
    <property type="nucleotide sequence ID" value="NZ_CP041730.1"/>
</dbReference>
<evidence type="ECO:0000259" key="10">
    <source>
        <dbReference type="PROSITE" id="PS50052"/>
    </source>
</evidence>
<dbReference type="EMBL" id="CP041730">
    <property type="protein sequence ID" value="QDQ26554.1"/>
    <property type="molecule type" value="Genomic_DNA"/>
</dbReference>
<dbReference type="GO" id="GO:0005524">
    <property type="term" value="F:ATP binding"/>
    <property type="evidence" value="ECO:0007669"/>
    <property type="project" value="UniProtKB-UniRule"/>
</dbReference>
<evidence type="ECO:0000256" key="7">
    <source>
        <dbReference type="ARBA" id="ARBA00022840"/>
    </source>
</evidence>
<name>A0A516SEG3_9NEIS</name>
<dbReference type="OrthoDB" id="9808150at2"/>
<feature type="domain" description="Guanylate kinase-like" evidence="10">
    <location>
        <begin position="4"/>
        <end position="182"/>
    </location>
</feature>